<dbReference type="SUPFAM" id="SSF48208">
    <property type="entry name" value="Six-hairpin glycosidases"/>
    <property type="match status" value="1"/>
</dbReference>
<organism evidence="3 4">
    <name type="scientific">Novipirellula artificiosorum</name>
    <dbReference type="NCBI Taxonomy" id="2528016"/>
    <lineage>
        <taxon>Bacteria</taxon>
        <taxon>Pseudomonadati</taxon>
        <taxon>Planctomycetota</taxon>
        <taxon>Planctomycetia</taxon>
        <taxon>Pirellulales</taxon>
        <taxon>Pirellulaceae</taxon>
        <taxon>Novipirellula</taxon>
    </lineage>
</organism>
<sequence precursor="true">MKRFLSLIVALLLTSSSAPDHCAAATFIEAASCWPDTGGDDLNRRVGFRVALQRLPPGSVLRIATSGLYRASVDGQFVGHGPARAGHGHFRIDEWSLDSSASSGTSVVAIEVAASTARSFYMVKQQPFLQAEVVCDGKVLAATPGFQAIDLHPVVVRKVPRYSYQRTFTEVFQPTPGWNAAWRSVAEWDGPVMKLAQTPSFPLAERGVPYPKFKVIDSTSVASGTFRVLPKPPKRRYYGFHPENFGDFPQQELQARPDLMMSSLQPTSLDPGPTGDLIQPGTFHLHDFGKNLSGFLGFRLRAERPAKLLVTFDELRTGPKETVDPHRMKCVNAILIELPAGTYTIETIEPYTLRYLQLHALDGAVTLEGNYLRELAHPHAGRATFASSDPRLDRIFTAAGQTFRQNATDIFMDCPSRERAGWLCDSFFTARVEANLTGAMAVERNFLENYAQPAKFPGLVSGMLPMCYPMDPNEGRYIPNWAMWFVLQLEEYEARTGDRALVDQLRPKVEALFDFFKRFENSDGLLENLEEWVFVEWSEANNLVQDVNYPSNMLYAAALDSASKLFGREDWRVKADALRSTINDQAFDGTFYRDHAVRRPDGELDIRPDRTEVCQYYAFFFLVATPESRPKLWRTLVEEFGPHRRETKAHPEIYPCNQLPGNMLRIEILSRERETASIYDEAIGYWHSMAMTTGTLWEHDQPTASCNHGFASHAAVVLYRDILGIRSIDYQEKSIVFFLPDNPLRHCRGSLPTPDGDIIVEWNRDGGDPKIALPPGWSDQLPGGNYTH</sequence>
<keyword evidence="1" id="KW-0732">Signal</keyword>
<dbReference type="InterPro" id="IPR012341">
    <property type="entry name" value="6hp_glycosidase-like_sf"/>
</dbReference>
<dbReference type="Gene3D" id="1.50.10.10">
    <property type="match status" value="1"/>
</dbReference>
<keyword evidence="4" id="KW-1185">Reference proteome</keyword>
<accession>A0A5C6DUM7</accession>
<dbReference type="Pfam" id="PF17389">
    <property type="entry name" value="Bac_rhamnosid6H"/>
    <property type="match status" value="1"/>
</dbReference>
<feature type="chain" id="PRO_5022889631" evidence="1">
    <location>
        <begin position="21"/>
        <end position="788"/>
    </location>
</feature>
<dbReference type="Proteomes" id="UP000319143">
    <property type="component" value="Unassembled WGS sequence"/>
</dbReference>
<dbReference type="GO" id="GO:0005975">
    <property type="term" value="P:carbohydrate metabolic process"/>
    <property type="evidence" value="ECO:0007669"/>
    <property type="project" value="InterPro"/>
</dbReference>
<dbReference type="AlphaFoldDB" id="A0A5C6DUM7"/>
<dbReference type="OrthoDB" id="9761045at2"/>
<dbReference type="InterPro" id="IPR035396">
    <property type="entry name" value="Bac_rhamnosid6H"/>
</dbReference>
<dbReference type="RefSeq" id="WP_146525023.1">
    <property type="nucleotide sequence ID" value="NZ_SJPV01000002.1"/>
</dbReference>
<evidence type="ECO:0000313" key="3">
    <source>
        <dbReference type="EMBL" id="TWU40390.1"/>
    </source>
</evidence>
<dbReference type="PANTHER" id="PTHR34987">
    <property type="entry name" value="C, PUTATIVE (AFU_ORTHOLOGUE AFUA_3G02880)-RELATED"/>
    <property type="match status" value="1"/>
</dbReference>
<dbReference type="PANTHER" id="PTHR34987:SF2">
    <property type="entry name" value="B, PUTATIVE (AFU_ORTHOLOGUE AFUA_7G05040)-RELATED"/>
    <property type="match status" value="1"/>
</dbReference>
<evidence type="ECO:0000313" key="4">
    <source>
        <dbReference type="Proteomes" id="UP000319143"/>
    </source>
</evidence>
<comment type="caution">
    <text evidence="3">The sequence shown here is derived from an EMBL/GenBank/DDBJ whole genome shotgun (WGS) entry which is preliminary data.</text>
</comment>
<evidence type="ECO:0000259" key="2">
    <source>
        <dbReference type="Pfam" id="PF17389"/>
    </source>
</evidence>
<dbReference type="EMBL" id="SJPV01000002">
    <property type="protein sequence ID" value="TWU40390.1"/>
    <property type="molecule type" value="Genomic_DNA"/>
</dbReference>
<dbReference type="Gene3D" id="2.60.420.10">
    <property type="entry name" value="Maltose phosphorylase, domain 3"/>
    <property type="match status" value="1"/>
</dbReference>
<dbReference type="Gene3D" id="2.60.120.260">
    <property type="entry name" value="Galactose-binding domain-like"/>
    <property type="match status" value="2"/>
</dbReference>
<reference evidence="3 4" key="1">
    <citation type="submission" date="2019-02" db="EMBL/GenBank/DDBJ databases">
        <title>Deep-cultivation of Planctomycetes and their phenomic and genomic characterization uncovers novel biology.</title>
        <authorList>
            <person name="Wiegand S."/>
            <person name="Jogler M."/>
            <person name="Boedeker C."/>
            <person name="Pinto D."/>
            <person name="Vollmers J."/>
            <person name="Rivas-Marin E."/>
            <person name="Kohn T."/>
            <person name="Peeters S.H."/>
            <person name="Heuer A."/>
            <person name="Rast P."/>
            <person name="Oberbeckmann S."/>
            <person name="Bunk B."/>
            <person name="Jeske O."/>
            <person name="Meyerdierks A."/>
            <person name="Storesund J.E."/>
            <person name="Kallscheuer N."/>
            <person name="Luecker S."/>
            <person name="Lage O.M."/>
            <person name="Pohl T."/>
            <person name="Merkel B.J."/>
            <person name="Hornburger P."/>
            <person name="Mueller R.-W."/>
            <person name="Bruemmer F."/>
            <person name="Labrenz M."/>
            <person name="Spormann A.M."/>
            <person name="Op Den Camp H."/>
            <person name="Overmann J."/>
            <person name="Amann R."/>
            <person name="Jetten M.S.M."/>
            <person name="Mascher T."/>
            <person name="Medema M.H."/>
            <person name="Devos D.P."/>
            <person name="Kaster A.-K."/>
            <person name="Ovreas L."/>
            <person name="Rohde M."/>
            <person name="Galperin M.Y."/>
            <person name="Jogler C."/>
        </authorList>
    </citation>
    <scope>NUCLEOTIDE SEQUENCE [LARGE SCALE GENOMIC DNA]</scope>
    <source>
        <strain evidence="3 4">Poly41</strain>
    </source>
</reference>
<dbReference type="InterPro" id="IPR008928">
    <property type="entry name" value="6-hairpin_glycosidase_sf"/>
</dbReference>
<proteinExistence type="predicted"/>
<gene>
    <name evidence="3" type="ORF">Poly41_12220</name>
</gene>
<name>A0A5C6DUM7_9BACT</name>
<protein>
    <submittedName>
        <fullName evidence="3">Bacterial alpha-L-rhamnosidase</fullName>
    </submittedName>
</protein>
<feature type="signal peptide" evidence="1">
    <location>
        <begin position="1"/>
        <end position="20"/>
    </location>
</feature>
<evidence type="ECO:0000256" key="1">
    <source>
        <dbReference type="SAM" id="SignalP"/>
    </source>
</evidence>
<feature type="domain" description="Alpha-L-rhamnosidase six-hairpin glycosidase" evidence="2">
    <location>
        <begin position="383"/>
        <end position="596"/>
    </location>
</feature>